<feature type="region of interest" description="Disordered" evidence="5">
    <location>
        <begin position="1"/>
        <end position="22"/>
    </location>
</feature>
<reference evidence="7" key="1">
    <citation type="submission" date="2019-05" db="EMBL/GenBank/DDBJ databases">
        <title>Annotation for the trematode Paragonimus heterotremus.</title>
        <authorList>
            <person name="Choi Y.-J."/>
        </authorList>
    </citation>
    <scope>NUCLEOTIDE SEQUENCE</scope>
    <source>
        <strain evidence="7">LC</strain>
    </source>
</reference>
<evidence type="ECO:0000313" key="7">
    <source>
        <dbReference type="EMBL" id="KAF5400658.1"/>
    </source>
</evidence>
<dbReference type="PANTHER" id="PTHR13748:SF31">
    <property type="entry name" value="ZINC-REGULATED GTPASE METALLOPROTEIN ACTIVATOR 1A-RELATED"/>
    <property type="match status" value="1"/>
</dbReference>
<protein>
    <recommendedName>
        <fullName evidence="6">CobW C-terminal domain-containing protein</fullName>
    </recommendedName>
</protein>
<organism evidence="7 8">
    <name type="scientific">Paragonimus heterotremus</name>
    <dbReference type="NCBI Taxonomy" id="100268"/>
    <lineage>
        <taxon>Eukaryota</taxon>
        <taxon>Metazoa</taxon>
        <taxon>Spiralia</taxon>
        <taxon>Lophotrochozoa</taxon>
        <taxon>Platyhelminthes</taxon>
        <taxon>Trematoda</taxon>
        <taxon>Digenea</taxon>
        <taxon>Plagiorchiida</taxon>
        <taxon>Troglotremata</taxon>
        <taxon>Troglotrematidae</taxon>
        <taxon>Paragonimus</taxon>
    </lineage>
</organism>
<keyword evidence="2" id="KW-0862">Zinc</keyword>
<dbReference type="Gene3D" id="3.30.1220.10">
    <property type="entry name" value="CobW-like, C-terminal domain"/>
    <property type="match status" value="1"/>
</dbReference>
<evidence type="ECO:0000256" key="3">
    <source>
        <dbReference type="ARBA" id="ARBA00023134"/>
    </source>
</evidence>
<evidence type="ECO:0000256" key="5">
    <source>
        <dbReference type="SAM" id="MobiDB-lite"/>
    </source>
</evidence>
<accession>A0A8J4WGJ7</accession>
<comment type="caution">
    <text evidence="7">The sequence shown here is derived from an EMBL/GenBank/DDBJ whole genome shotgun (WGS) entry which is preliminary data.</text>
</comment>
<sequence length="134" mass="15180">MYSSNPPLDTFEPPNSTLNGASHLDDRITTVTIELSEPVVRKSFENFIENLLWEKNISSTDGEPIIVMRLKGFVRFLGDDSVFTIQGVNELYDLTIVPKAHLDRFRSQALRLIFIGRNLCSSTLYNALQECITV</sequence>
<keyword evidence="8" id="KW-1185">Reference proteome</keyword>
<evidence type="ECO:0000313" key="8">
    <source>
        <dbReference type="Proteomes" id="UP000748531"/>
    </source>
</evidence>
<evidence type="ECO:0000256" key="2">
    <source>
        <dbReference type="ARBA" id="ARBA00022833"/>
    </source>
</evidence>
<feature type="domain" description="CobW C-terminal" evidence="6">
    <location>
        <begin position="28"/>
        <end position="131"/>
    </location>
</feature>
<dbReference type="Proteomes" id="UP000748531">
    <property type="component" value="Unassembled WGS sequence"/>
</dbReference>
<evidence type="ECO:0000256" key="1">
    <source>
        <dbReference type="ARBA" id="ARBA00022741"/>
    </source>
</evidence>
<evidence type="ECO:0000259" key="6">
    <source>
        <dbReference type="Pfam" id="PF07683"/>
    </source>
</evidence>
<keyword evidence="3" id="KW-0342">GTP-binding</keyword>
<name>A0A8J4WGJ7_9TREM</name>
<dbReference type="InterPro" id="IPR036627">
    <property type="entry name" value="CobW-likC_sf"/>
</dbReference>
<dbReference type="Pfam" id="PF07683">
    <property type="entry name" value="CobW_C"/>
    <property type="match status" value="1"/>
</dbReference>
<dbReference type="SUPFAM" id="SSF90002">
    <property type="entry name" value="Hypothetical protein YjiA, C-terminal domain"/>
    <property type="match status" value="1"/>
</dbReference>
<dbReference type="AlphaFoldDB" id="A0A8J4WGJ7"/>
<dbReference type="GO" id="GO:0005525">
    <property type="term" value="F:GTP binding"/>
    <property type="evidence" value="ECO:0007669"/>
    <property type="project" value="UniProtKB-KW"/>
</dbReference>
<dbReference type="OrthoDB" id="258627at2759"/>
<dbReference type="InterPro" id="IPR051316">
    <property type="entry name" value="Zinc-reg_GTPase_activator"/>
</dbReference>
<feature type="compositionally biased region" description="Polar residues" evidence="5">
    <location>
        <begin position="1"/>
        <end position="20"/>
    </location>
</feature>
<keyword evidence="1" id="KW-0547">Nucleotide-binding</keyword>
<dbReference type="PANTHER" id="PTHR13748">
    <property type="entry name" value="COBW-RELATED"/>
    <property type="match status" value="1"/>
</dbReference>
<proteinExistence type="predicted"/>
<dbReference type="InterPro" id="IPR011629">
    <property type="entry name" value="CobW-like_C"/>
</dbReference>
<gene>
    <name evidence="7" type="ORF">PHET_06279</name>
</gene>
<evidence type="ECO:0000256" key="4">
    <source>
        <dbReference type="ARBA" id="ARBA00023186"/>
    </source>
</evidence>
<dbReference type="EMBL" id="LUCH01003015">
    <property type="protein sequence ID" value="KAF5400658.1"/>
    <property type="molecule type" value="Genomic_DNA"/>
</dbReference>
<keyword evidence="4" id="KW-0143">Chaperone</keyword>
<dbReference type="GO" id="GO:0005737">
    <property type="term" value="C:cytoplasm"/>
    <property type="evidence" value="ECO:0007669"/>
    <property type="project" value="TreeGrafter"/>
</dbReference>